<name>A0A2P4NLV5_9EURY</name>
<dbReference type="EMBL" id="LOPW02000018">
    <property type="protein sequence ID" value="POG54142.1"/>
    <property type="molecule type" value="Genomic_DNA"/>
</dbReference>
<gene>
    <name evidence="1" type="ORF">AUR65_015835</name>
</gene>
<protein>
    <recommendedName>
        <fullName evidence="3">SAM-dependent methyltransferase</fullName>
    </recommendedName>
</protein>
<proteinExistence type="predicted"/>
<dbReference type="Proteomes" id="UP000053621">
    <property type="component" value="Unassembled WGS sequence"/>
</dbReference>
<evidence type="ECO:0000313" key="2">
    <source>
        <dbReference type="Proteomes" id="UP000053621"/>
    </source>
</evidence>
<keyword evidence="2" id="KW-1185">Reference proteome</keyword>
<dbReference type="OrthoDB" id="141215at2157"/>
<organism evidence="1 2">
    <name type="scientific">Haloferax marisrubri</name>
    <dbReference type="NCBI Taxonomy" id="1544719"/>
    <lineage>
        <taxon>Archaea</taxon>
        <taxon>Methanobacteriati</taxon>
        <taxon>Methanobacteriota</taxon>
        <taxon>Stenosarchaea group</taxon>
        <taxon>Halobacteria</taxon>
        <taxon>Halobacteriales</taxon>
        <taxon>Haloferacaceae</taxon>
        <taxon>Haloferax</taxon>
    </lineage>
</organism>
<evidence type="ECO:0008006" key="3">
    <source>
        <dbReference type="Google" id="ProtNLM"/>
    </source>
</evidence>
<accession>A0A2P4NLV5</accession>
<dbReference type="AlphaFoldDB" id="A0A2P4NLV5"/>
<reference evidence="1" key="1">
    <citation type="submission" date="2017-08" db="EMBL/GenBank/DDBJ databases">
        <title>Haloferax marisrubri sp. nov., isolated from the Discovery deep brine-seawater interface in the Red Sea.</title>
        <authorList>
            <person name="Zhang G."/>
            <person name="Stingl U."/>
        </authorList>
    </citation>
    <scope>NUCLEOTIDE SEQUENCE [LARGE SCALE GENOMIC DNA]</scope>
    <source>
        <strain evidence="1">SB3</strain>
    </source>
</reference>
<comment type="caution">
    <text evidence="1">The sequence shown here is derived from an EMBL/GenBank/DDBJ whole genome shotgun (WGS) entry which is preliminary data.</text>
</comment>
<evidence type="ECO:0000313" key="1">
    <source>
        <dbReference type="EMBL" id="POG54142.1"/>
    </source>
</evidence>
<sequence length="199" mass="22746">MSEESKWELYEELPHLEQRRPLWETLDDELAPERVLYPGSYVDISPSFIFRDVTYVDMDQRCPAFFADGAVQQRVPYSFQFIHGDYREPLEVAPVDLLLSQYAGPISHYCKQYVRLGGYLLVNNSHADAGVAALDPDWELVGVVRGSRLSRDVDGYFEPKPGRVANRADMIESMKPIGYTKTASNYLFRLKSAGNVRNE</sequence>
<dbReference type="RefSeq" id="WP_058567801.1">
    <property type="nucleotide sequence ID" value="NZ_LOPW02000018.1"/>
</dbReference>